<dbReference type="InterPro" id="IPR058780">
    <property type="entry name" value="YhfM-like_dom"/>
</dbReference>
<dbReference type="Proteomes" id="UP000187465">
    <property type="component" value="Unassembled WGS sequence"/>
</dbReference>
<dbReference type="Pfam" id="PF26353">
    <property type="entry name" value="YhfM"/>
    <property type="match status" value="1"/>
</dbReference>
<sequence length="315" mass="35684">MGFINARWIEGVSLTPVATSDQKQADRPLHSESLTLKDSVLIKTLAEAMNKSKKFSDDLDWGPEFEMKLVYGDGYSEDYYIALGDQLGHEGMFTTAENSSQGYTIPVKNSDQLRKLIYGTIDTENIEQADPVETSVEVTGPVTLSHNELSPVTGRAGFLNLQLLEGTYSEDWTTPSPLAGRNWSGRFRLVVTDEHGKTLSSYPLNDQFAQTFNDFFQLQFEDYNGDGDPDFTIGQYGTSNGYFYKLFTLRRNNVIEELPIKPENQLFISSPERYSIKLDKVDEHSFKRSYYDNAAGKQVEDTFQWVGSAFQRLDK</sequence>
<proteinExistence type="predicted"/>
<dbReference type="AlphaFoldDB" id="A0A1R0X688"/>
<evidence type="ECO:0000313" key="3">
    <source>
        <dbReference type="Proteomes" id="UP000187465"/>
    </source>
</evidence>
<dbReference type="InterPro" id="IPR028994">
    <property type="entry name" value="Integrin_alpha_N"/>
</dbReference>
<reference evidence="2 3" key="1">
    <citation type="submission" date="2016-10" db="EMBL/GenBank/DDBJ databases">
        <title>Paenibacillus species isolates.</title>
        <authorList>
            <person name="Beno S.M."/>
        </authorList>
    </citation>
    <scope>NUCLEOTIDE SEQUENCE [LARGE SCALE GENOMIC DNA]</scope>
    <source>
        <strain evidence="2 3">FSL H7-0604</strain>
    </source>
</reference>
<gene>
    <name evidence="2" type="ORF">BJP51_21565</name>
</gene>
<dbReference type="EMBL" id="MKQP01000027">
    <property type="protein sequence ID" value="OMD30137.1"/>
    <property type="molecule type" value="Genomic_DNA"/>
</dbReference>
<protein>
    <recommendedName>
        <fullName evidence="1">YhfM-like domain-containing protein</fullName>
    </recommendedName>
</protein>
<comment type="caution">
    <text evidence="2">The sequence shown here is derived from an EMBL/GenBank/DDBJ whole genome shotgun (WGS) entry which is preliminary data.</text>
</comment>
<organism evidence="2 3">
    <name type="scientific">Paenibacillus odorifer</name>
    <dbReference type="NCBI Taxonomy" id="189426"/>
    <lineage>
        <taxon>Bacteria</taxon>
        <taxon>Bacillati</taxon>
        <taxon>Bacillota</taxon>
        <taxon>Bacilli</taxon>
        <taxon>Bacillales</taxon>
        <taxon>Paenibacillaceae</taxon>
        <taxon>Paenibacillus</taxon>
    </lineage>
</organism>
<evidence type="ECO:0000259" key="1">
    <source>
        <dbReference type="Pfam" id="PF26353"/>
    </source>
</evidence>
<feature type="domain" description="YhfM-like" evidence="1">
    <location>
        <begin position="31"/>
        <end position="118"/>
    </location>
</feature>
<dbReference type="SUPFAM" id="SSF69318">
    <property type="entry name" value="Integrin alpha N-terminal domain"/>
    <property type="match status" value="1"/>
</dbReference>
<name>A0A1R0X688_9BACL</name>
<accession>A0A1R0X688</accession>
<evidence type="ECO:0000313" key="2">
    <source>
        <dbReference type="EMBL" id="OMD30137.1"/>
    </source>
</evidence>